<feature type="signal peptide" evidence="2">
    <location>
        <begin position="1"/>
        <end position="16"/>
    </location>
</feature>
<organism evidence="3">
    <name type="scientific">Phaeocystis antarctica</name>
    <dbReference type="NCBI Taxonomy" id="33657"/>
    <lineage>
        <taxon>Eukaryota</taxon>
        <taxon>Haptista</taxon>
        <taxon>Haptophyta</taxon>
        <taxon>Prymnesiophyceae</taxon>
        <taxon>Phaeocystales</taxon>
        <taxon>Phaeocystaceae</taxon>
        <taxon>Phaeocystis</taxon>
    </lineage>
</organism>
<evidence type="ECO:0000256" key="1">
    <source>
        <dbReference type="SAM" id="Phobius"/>
    </source>
</evidence>
<dbReference type="AlphaFoldDB" id="A0A7S0E300"/>
<reference evidence="3" key="1">
    <citation type="submission" date="2021-01" db="EMBL/GenBank/DDBJ databases">
        <authorList>
            <person name="Corre E."/>
            <person name="Pelletier E."/>
            <person name="Niang G."/>
            <person name="Scheremetjew M."/>
            <person name="Finn R."/>
            <person name="Kale V."/>
            <person name="Holt S."/>
            <person name="Cochrane G."/>
            <person name="Meng A."/>
            <person name="Brown T."/>
            <person name="Cohen L."/>
        </authorList>
    </citation>
    <scope>NUCLEOTIDE SEQUENCE</scope>
    <source>
        <strain evidence="3">CCMP1374</strain>
    </source>
</reference>
<feature type="transmembrane region" description="Helical" evidence="1">
    <location>
        <begin position="758"/>
        <end position="781"/>
    </location>
</feature>
<keyword evidence="1" id="KW-1133">Transmembrane helix</keyword>
<evidence type="ECO:0000256" key="2">
    <source>
        <dbReference type="SAM" id="SignalP"/>
    </source>
</evidence>
<sequence>MLYRALLLALAATVRGWNQCEGPDVDWMALDESVGKSASYAAAAMNGNMYSAGYTKGNFAFVGVTEEGFPDVNPVPSATLWGDTTSDTQNLYVAEVSSSGSMTKGWHFKGSAIQEGEIGHGPQTNSIDPSSGLKAMLDKTHVVVKGGFKQKLSLPDGTMWSSAKRSDGSVRLNTNDQAAFLMKLDVSSTLGVGAGTTGWARMMDEKLDGSTLHAGGVSINSADGDTNGDMIVSYTGYAGYNASATYRDGYGRVRCCGAKLDGVPYVAKLSKTDGSEVWKHSVPHALSQCRTISDGSFFCGFTMETSDGALDFGNGVMVPMVTARMAVVIKFGGDGRAVWAKATHEGTFGGMGVSANGELLAIQGSSAVIRNSTGSVVASGLAHVTRIDTSSGNEGNMMWTDNGGDEGTGTHGFRGIEVTDDGSEVIVFGQHTGTMTLTDTTGSETTLRSRGSYEVFVATYDATDGSGIWAVDGGGSGMEYFFAFSSDPDTHDVYIGGTSRSEFITWGEVKRKNVMFNSYSTSNNGASPVGSSKAFNVKIKSTTSLPECLDTCSADGQPKASDVKAGYCYIDRHCYKTGDFSPYPGADCMHCDNPTDVGSGVALGAGPMEWSGPDTTSHCFIGGKCIDDGALKSSDPSMKCDVASSTSAYTEVKGYMLDMATFAGGSFYVNGSAMPASMQPAVMQTTVASMTTASAAQNATISTLQADKAALQADKAALQADKTTMTTTAAAKDATIIELRATKGAAEQDVPEEKMPTWAIAIIVVVGAMFLLVMVILGVVVSKEQQGKPVFVPKHNAVVISKSAGAV</sequence>
<gene>
    <name evidence="3" type="ORF">PANT1444_LOCUS2732</name>
</gene>
<feature type="chain" id="PRO_5030622476" evidence="2">
    <location>
        <begin position="17"/>
        <end position="807"/>
    </location>
</feature>
<evidence type="ECO:0000313" key="3">
    <source>
        <dbReference type="EMBL" id="CAD8472028.1"/>
    </source>
</evidence>
<dbReference type="EMBL" id="HBEP01004899">
    <property type="protein sequence ID" value="CAD8472028.1"/>
    <property type="molecule type" value="Transcribed_RNA"/>
</dbReference>
<keyword evidence="1" id="KW-0812">Transmembrane</keyword>
<proteinExistence type="predicted"/>
<protein>
    <submittedName>
        <fullName evidence="3">Uncharacterized protein</fullName>
    </submittedName>
</protein>
<name>A0A7S0E300_9EUKA</name>
<keyword evidence="2" id="KW-0732">Signal</keyword>
<accession>A0A7S0E300</accession>
<keyword evidence="1" id="KW-0472">Membrane</keyword>